<accession>A0A846U8T1</accession>
<dbReference type="InterPro" id="IPR011006">
    <property type="entry name" value="CheY-like_superfamily"/>
</dbReference>
<feature type="compositionally biased region" description="Basic and acidic residues" evidence="6">
    <location>
        <begin position="157"/>
        <end position="166"/>
    </location>
</feature>
<evidence type="ECO:0000256" key="3">
    <source>
        <dbReference type="ARBA" id="ARBA00023125"/>
    </source>
</evidence>
<dbReference type="Proteomes" id="UP000521379">
    <property type="component" value="Unassembled WGS sequence"/>
</dbReference>
<dbReference type="CDD" id="cd17535">
    <property type="entry name" value="REC_NarL-like"/>
    <property type="match status" value="1"/>
</dbReference>
<keyword evidence="2" id="KW-0805">Transcription regulation</keyword>
<gene>
    <name evidence="9" type="ORF">GTW58_08520</name>
</gene>
<feature type="domain" description="HTH luxR-type" evidence="7">
    <location>
        <begin position="168"/>
        <end position="233"/>
    </location>
</feature>
<dbReference type="EMBL" id="JAAVUN010000014">
    <property type="protein sequence ID" value="NKE09976.1"/>
    <property type="molecule type" value="Genomic_DNA"/>
</dbReference>
<evidence type="ECO:0000259" key="7">
    <source>
        <dbReference type="PROSITE" id="PS50043"/>
    </source>
</evidence>
<dbReference type="Pfam" id="PF00072">
    <property type="entry name" value="Response_reg"/>
    <property type="match status" value="1"/>
</dbReference>
<feature type="domain" description="Response regulatory" evidence="8">
    <location>
        <begin position="3"/>
        <end position="118"/>
    </location>
</feature>
<dbReference type="InterPro" id="IPR058245">
    <property type="entry name" value="NreC/VraR/RcsB-like_REC"/>
</dbReference>
<evidence type="ECO:0000313" key="9">
    <source>
        <dbReference type="EMBL" id="NKE09976.1"/>
    </source>
</evidence>
<feature type="compositionally biased region" description="Low complexity" evidence="6">
    <location>
        <begin position="140"/>
        <end position="151"/>
    </location>
</feature>
<dbReference type="PANTHER" id="PTHR43214">
    <property type="entry name" value="TWO-COMPONENT RESPONSE REGULATOR"/>
    <property type="match status" value="1"/>
</dbReference>
<dbReference type="PRINTS" id="PR00038">
    <property type="entry name" value="HTHLUXR"/>
</dbReference>
<dbReference type="InterPro" id="IPR039420">
    <property type="entry name" value="WalR-like"/>
</dbReference>
<dbReference type="CDD" id="cd06170">
    <property type="entry name" value="LuxR_C_like"/>
    <property type="match status" value="1"/>
</dbReference>
<evidence type="ECO:0000256" key="6">
    <source>
        <dbReference type="SAM" id="MobiDB-lite"/>
    </source>
</evidence>
<feature type="region of interest" description="Disordered" evidence="6">
    <location>
        <begin position="140"/>
        <end position="172"/>
    </location>
</feature>
<dbReference type="InterPro" id="IPR001789">
    <property type="entry name" value="Sig_transdc_resp-reg_receiver"/>
</dbReference>
<dbReference type="GO" id="GO:0000160">
    <property type="term" value="P:phosphorelay signal transduction system"/>
    <property type="evidence" value="ECO:0007669"/>
    <property type="project" value="InterPro"/>
</dbReference>
<dbReference type="PROSITE" id="PS50110">
    <property type="entry name" value="RESPONSE_REGULATORY"/>
    <property type="match status" value="1"/>
</dbReference>
<dbReference type="SMART" id="SM00421">
    <property type="entry name" value="HTH_LUXR"/>
    <property type="match status" value="1"/>
</dbReference>
<comment type="caution">
    <text evidence="9">The sequence shown here is derived from an EMBL/GenBank/DDBJ whole genome shotgun (WGS) entry which is preliminary data.</text>
</comment>
<dbReference type="PANTHER" id="PTHR43214:SF24">
    <property type="entry name" value="TRANSCRIPTIONAL REGULATORY PROTEIN NARL-RELATED"/>
    <property type="match status" value="1"/>
</dbReference>
<dbReference type="SUPFAM" id="SSF52172">
    <property type="entry name" value="CheY-like"/>
    <property type="match status" value="1"/>
</dbReference>
<name>A0A846U8T1_9MICC</name>
<protein>
    <submittedName>
        <fullName evidence="9">Response regulator transcription factor</fullName>
    </submittedName>
</protein>
<keyword evidence="10" id="KW-1185">Reference proteome</keyword>
<evidence type="ECO:0000259" key="8">
    <source>
        <dbReference type="PROSITE" id="PS50110"/>
    </source>
</evidence>
<dbReference type="Pfam" id="PF00196">
    <property type="entry name" value="GerE"/>
    <property type="match status" value="1"/>
</dbReference>
<dbReference type="GO" id="GO:0003677">
    <property type="term" value="F:DNA binding"/>
    <property type="evidence" value="ECO:0007669"/>
    <property type="project" value="UniProtKB-KW"/>
</dbReference>
<dbReference type="SUPFAM" id="SSF46894">
    <property type="entry name" value="C-terminal effector domain of the bipartite response regulators"/>
    <property type="match status" value="1"/>
</dbReference>
<feature type="modified residue" description="4-aspartylphosphate" evidence="5">
    <location>
        <position position="55"/>
    </location>
</feature>
<proteinExistence type="predicted"/>
<keyword evidence="3" id="KW-0238">DNA-binding</keyword>
<evidence type="ECO:0000256" key="1">
    <source>
        <dbReference type="ARBA" id="ARBA00022553"/>
    </source>
</evidence>
<dbReference type="Gene3D" id="3.40.50.2300">
    <property type="match status" value="1"/>
</dbReference>
<dbReference type="PROSITE" id="PS50043">
    <property type="entry name" value="HTH_LUXR_2"/>
    <property type="match status" value="1"/>
</dbReference>
<sequence length="236" mass="24829">MTTVLLADDHAAIRAGVRMILETATPPCQVVAEACTAQQALQLAGEHHPDVVLLDIRMPGNSGLSAIDDLRKTGAAVIMLTSFALDEYVLAALEAGADGFLVKSAEPAEIINAVHGVTRGDAVLSPAVMRTVIDRAVRTGAPGASSSGGIPATPPHDQPDSPHHAGDSPTLLEPLTRREEDVLRLLAEGHSNQEIAKNLVVAESTVKTHVSHTLAKLQVSSRVQAALWWGRHGERA</sequence>
<organism evidence="9 10">
    <name type="scientific">Kocuria subflava</name>
    <dbReference type="NCBI Taxonomy" id="1736139"/>
    <lineage>
        <taxon>Bacteria</taxon>
        <taxon>Bacillati</taxon>
        <taxon>Actinomycetota</taxon>
        <taxon>Actinomycetes</taxon>
        <taxon>Micrococcales</taxon>
        <taxon>Micrococcaceae</taxon>
        <taxon>Kocuria</taxon>
    </lineage>
</organism>
<evidence type="ECO:0000256" key="4">
    <source>
        <dbReference type="ARBA" id="ARBA00023163"/>
    </source>
</evidence>
<reference evidence="9 10" key="1">
    <citation type="submission" date="2020-02" db="EMBL/GenBank/DDBJ databases">
        <authorList>
            <person name="Sun Q."/>
        </authorList>
    </citation>
    <scope>NUCLEOTIDE SEQUENCE [LARGE SCALE GENOMIC DNA]</scope>
    <source>
        <strain evidence="9 10">YIM 13062</strain>
    </source>
</reference>
<evidence type="ECO:0000256" key="2">
    <source>
        <dbReference type="ARBA" id="ARBA00023015"/>
    </source>
</evidence>
<keyword evidence="4" id="KW-0804">Transcription</keyword>
<dbReference type="PROSITE" id="PS00622">
    <property type="entry name" value="HTH_LUXR_1"/>
    <property type="match status" value="1"/>
</dbReference>
<evidence type="ECO:0000313" key="10">
    <source>
        <dbReference type="Proteomes" id="UP000521379"/>
    </source>
</evidence>
<keyword evidence="1 5" id="KW-0597">Phosphoprotein</keyword>
<dbReference type="AlphaFoldDB" id="A0A846U8T1"/>
<dbReference type="GO" id="GO:0006355">
    <property type="term" value="P:regulation of DNA-templated transcription"/>
    <property type="evidence" value="ECO:0007669"/>
    <property type="project" value="InterPro"/>
</dbReference>
<evidence type="ECO:0000256" key="5">
    <source>
        <dbReference type="PROSITE-ProRule" id="PRU00169"/>
    </source>
</evidence>
<dbReference type="SMART" id="SM00448">
    <property type="entry name" value="REC"/>
    <property type="match status" value="1"/>
</dbReference>
<dbReference type="InterPro" id="IPR000792">
    <property type="entry name" value="Tscrpt_reg_LuxR_C"/>
</dbReference>
<dbReference type="InterPro" id="IPR016032">
    <property type="entry name" value="Sig_transdc_resp-reg_C-effctor"/>
</dbReference>
<dbReference type="RefSeq" id="WP_119932032.1">
    <property type="nucleotide sequence ID" value="NZ_JAAVUN010000014.1"/>
</dbReference>